<feature type="repeat" description="PPR" evidence="2">
    <location>
        <begin position="191"/>
        <end position="225"/>
    </location>
</feature>
<keyword evidence="4" id="KW-1185">Reference proteome</keyword>
<name>A0A088S309_LEIPA</name>
<dbReference type="Proteomes" id="UP000063063">
    <property type="component" value="Chromosome 35"/>
</dbReference>
<dbReference type="EMBL" id="CP009404">
    <property type="protein sequence ID" value="AIO02624.1"/>
    <property type="molecule type" value="Genomic_DNA"/>
</dbReference>
<accession>A0A088S309</accession>
<dbReference type="Gene3D" id="1.25.40.10">
    <property type="entry name" value="Tetratricopeptide repeat domain"/>
    <property type="match status" value="2"/>
</dbReference>
<gene>
    <name evidence="3" type="ORF">LPMP_354930</name>
</gene>
<dbReference type="Pfam" id="PF01535">
    <property type="entry name" value="PPR"/>
    <property type="match status" value="1"/>
</dbReference>
<dbReference type="GeneID" id="22579521"/>
<evidence type="ECO:0000256" key="2">
    <source>
        <dbReference type="PROSITE-ProRule" id="PRU00708"/>
    </source>
</evidence>
<evidence type="ECO:0000313" key="3">
    <source>
        <dbReference type="EMBL" id="AIO02624.1"/>
    </source>
</evidence>
<dbReference type="PROSITE" id="PS51375">
    <property type="entry name" value="PPR"/>
    <property type="match status" value="4"/>
</dbReference>
<feature type="repeat" description="PPR" evidence="2">
    <location>
        <begin position="84"/>
        <end position="118"/>
    </location>
</feature>
<dbReference type="PANTHER" id="PTHR47447">
    <property type="entry name" value="OS03G0856100 PROTEIN"/>
    <property type="match status" value="1"/>
</dbReference>
<dbReference type="OrthoDB" id="424777at2759"/>
<dbReference type="VEuPathDB" id="TriTrypDB:LPMP_354930"/>
<dbReference type="InterPro" id="IPR011990">
    <property type="entry name" value="TPR-like_helical_dom_sf"/>
</dbReference>
<dbReference type="Pfam" id="PF13812">
    <property type="entry name" value="PPR_3"/>
    <property type="match status" value="1"/>
</dbReference>
<reference evidence="3 4" key="1">
    <citation type="journal article" date="2015" name="Sci. Rep.">
        <title>The genome of Leishmania panamensis: insights into genomics of the L. (Viannia) subgenus.</title>
        <authorList>
            <person name="Llanes A."/>
            <person name="Restrepo C.M."/>
            <person name="Vecchio G.D."/>
            <person name="Anguizola F.J."/>
            <person name="Lleonart R."/>
        </authorList>
    </citation>
    <scope>NUCLEOTIDE SEQUENCE [LARGE SCALE GENOMIC DNA]</scope>
    <source>
        <strain evidence="3 4">MHOM/PA/94/PSC-1</strain>
    </source>
</reference>
<dbReference type="eggNOG" id="KOG4197">
    <property type="taxonomic scope" value="Eukaryota"/>
</dbReference>
<feature type="repeat" description="PPR" evidence="2">
    <location>
        <begin position="119"/>
        <end position="153"/>
    </location>
</feature>
<dbReference type="NCBIfam" id="TIGR00756">
    <property type="entry name" value="PPR"/>
    <property type="match status" value="3"/>
</dbReference>
<keyword evidence="1" id="KW-0677">Repeat</keyword>
<dbReference type="AlphaFoldDB" id="A0A088S309"/>
<dbReference type="VEuPathDB" id="TriTrypDB:LPAL13_350057800"/>
<dbReference type="InterPro" id="IPR002885">
    <property type="entry name" value="PPR_rpt"/>
</dbReference>
<organism evidence="3 4">
    <name type="scientific">Leishmania panamensis</name>
    <dbReference type="NCBI Taxonomy" id="5679"/>
    <lineage>
        <taxon>Eukaryota</taxon>
        <taxon>Discoba</taxon>
        <taxon>Euglenozoa</taxon>
        <taxon>Kinetoplastea</taxon>
        <taxon>Metakinetoplastina</taxon>
        <taxon>Trypanosomatida</taxon>
        <taxon>Trypanosomatidae</taxon>
        <taxon>Leishmaniinae</taxon>
        <taxon>Leishmania</taxon>
        <taxon>Leishmania guyanensis species complex</taxon>
    </lineage>
</organism>
<proteinExistence type="predicted"/>
<dbReference type="KEGG" id="lpan:LPMP_354930"/>
<evidence type="ECO:0000256" key="1">
    <source>
        <dbReference type="ARBA" id="ARBA00022737"/>
    </source>
</evidence>
<feature type="repeat" description="PPR" evidence="2">
    <location>
        <begin position="49"/>
        <end position="83"/>
    </location>
</feature>
<sequence length="278" mass="30959">MASLSEARVARLTSRWLTDELNSFARFGNWEGALQTFEQMQQSSLVRRNVFHYTTVLTACTRAGQMDAAMTVFRQMKVNQVTPNVYTYTTLINGCANAKNLDLALRIFAEMRLVEVPPNVKTMTALISVCSRCGQWKKGFQVLDQCEELFIAPNALTYTAAMDGCRRACVCTPAVALLERRMTDPSQVRPNEVTYNTVLGACAAAKDHMAALRVYARMVADGYEPIEYTRELLTEVLRGTSLDGLALNMSVRVRASKWEVYVPDSDPATALRAAQEEG</sequence>
<dbReference type="PANTHER" id="PTHR47447:SF17">
    <property type="entry name" value="OS12G0638900 PROTEIN"/>
    <property type="match status" value="1"/>
</dbReference>
<dbReference type="Pfam" id="PF13041">
    <property type="entry name" value="PPR_2"/>
    <property type="match status" value="2"/>
</dbReference>
<protein>
    <submittedName>
        <fullName evidence="3">Uncharacterized protein</fullName>
    </submittedName>
</protein>
<evidence type="ECO:0000313" key="4">
    <source>
        <dbReference type="Proteomes" id="UP000063063"/>
    </source>
</evidence>
<dbReference type="RefSeq" id="XP_010703424.1">
    <property type="nucleotide sequence ID" value="XM_010705122.1"/>
</dbReference>